<organism evidence="2 3">
    <name type="scientific">Calocera cornea HHB12733</name>
    <dbReference type="NCBI Taxonomy" id="1353952"/>
    <lineage>
        <taxon>Eukaryota</taxon>
        <taxon>Fungi</taxon>
        <taxon>Dikarya</taxon>
        <taxon>Basidiomycota</taxon>
        <taxon>Agaricomycotina</taxon>
        <taxon>Dacrymycetes</taxon>
        <taxon>Dacrymycetales</taxon>
        <taxon>Dacrymycetaceae</taxon>
        <taxon>Calocera</taxon>
    </lineage>
</organism>
<dbReference type="Proteomes" id="UP000076842">
    <property type="component" value="Unassembled WGS sequence"/>
</dbReference>
<evidence type="ECO:0000313" key="3">
    <source>
        <dbReference type="Proteomes" id="UP000076842"/>
    </source>
</evidence>
<dbReference type="EMBL" id="KV424060">
    <property type="protein sequence ID" value="KZT52642.1"/>
    <property type="molecule type" value="Genomic_DNA"/>
</dbReference>
<evidence type="ECO:0000256" key="1">
    <source>
        <dbReference type="SAM" id="MobiDB-lite"/>
    </source>
</evidence>
<reference evidence="2 3" key="1">
    <citation type="journal article" date="2016" name="Mol. Biol. Evol.">
        <title>Comparative Genomics of Early-Diverging Mushroom-Forming Fungi Provides Insights into the Origins of Lignocellulose Decay Capabilities.</title>
        <authorList>
            <person name="Nagy L.G."/>
            <person name="Riley R."/>
            <person name="Tritt A."/>
            <person name="Adam C."/>
            <person name="Daum C."/>
            <person name="Floudas D."/>
            <person name="Sun H."/>
            <person name="Yadav J.S."/>
            <person name="Pangilinan J."/>
            <person name="Larsson K.H."/>
            <person name="Matsuura K."/>
            <person name="Barry K."/>
            <person name="Labutti K."/>
            <person name="Kuo R."/>
            <person name="Ohm R.A."/>
            <person name="Bhattacharya S.S."/>
            <person name="Shirouzu T."/>
            <person name="Yoshinaga Y."/>
            <person name="Martin F.M."/>
            <person name="Grigoriev I.V."/>
            <person name="Hibbett D.S."/>
        </authorList>
    </citation>
    <scope>NUCLEOTIDE SEQUENCE [LARGE SCALE GENOMIC DNA]</scope>
    <source>
        <strain evidence="2 3">HHB12733</strain>
    </source>
</reference>
<dbReference type="InParanoid" id="A0A165DEL3"/>
<keyword evidence="3" id="KW-1185">Reference proteome</keyword>
<sequence length="166" mass="17566">MVSPDTPLEASDRSRISRRRIHTVGGNGPVLPRNHRKGPGREGHPTLDNFQAAATVSISSRKVIFFDSSQLHGSCWARCGNTAHRIVHGSGCVSSRQVGLGFGVGPKPAAVTKPAVLLSGHRLSEKGARLEIVLYIAAARTSGTGDRLLLLASGVSGLFRRETGQP</sequence>
<dbReference type="AlphaFoldDB" id="A0A165DEL3"/>
<name>A0A165DEL3_9BASI</name>
<accession>A0A165DEL3</accession>
<feature type="region of interest" description="Disordered" evidence="1">
    <location>
        <begin position="1"/>
        <end position="46"/>
    </location>
</feature>
<gene>
    <name evidence="2" type="ORF">CALCODRAFT_81301</name>
</gene>
<proteinExistence type="predicted"/>
<protein>
    <submittedName>
        <fullName evidence="2">Uncharacterized protein</fullName>
    </submittedName>
</protein>
<evidence type="ECO:0000313" key="2">
    <source>
        <dbReference type="EMBL" id="KZT52642.1"/>
    </source>
</evidence>